<organism evidence="6 7">
    <name type="scientific">Glonium stellatum</name>
    <dbReference type="NCBI Taxonomy" id="574774"/>
    <lineage>
        <taxon>Eukaryota</taxon>
        <taxon>Fungi</taxon>
        <taxon>Dikarya</taxon>
        <taxon>Ascomycota</taxon>
        <taxon>Pezizomycotina</taxon>
        <taxon>Dothideomycetes</taxon>
        <taxon>Pleosporomycetidae</taxon>
        <taxon>Gloniales</taxon>
        <taxon>Gloniaceae</taxon>
        <taxon>Glonium</taxon>
    </lineage>
</organism>
<keyword evidence="2" id="KW-0442">Lipid degradation</keyword>
<evidence type="ECO:0000256" key="2">
    <source>
        <dbReference type="ARBA" id="ARBA00022963"/>
    </source>
</evidence>
<dbReference type="GO" id="GO:0047499">
    <property type="term" value="F:calcium-independent phospholipase A2 activity"/>
    <property type="evidence" value="ECO:0007669"/>
    <property type="project" value="TreeGrafter"/>
</dbReference>
<accession>A0A8E2FCE4</accession>
<dbReference type="InterPro" id="IPR002641">
    <property type="entry name" value="PNPLA_dom"/>
</dbReference>
<dbReference type="Gene3D" id="3.40.1090.10">
    <property type="entry name" value="Cytosolic phospholipase A2 catalytic domain"/>
    <property type="match status" value="1"/>
</dbReference>
<evidence type="ECO:0000256" key="3">
    <source>
        <dbReference type="ARBA" id="ARBA00023098"/>
    </source>
</evidence>
<gene>
    <name evidence="6" type="ORF">AOQ84DRAFT_280736</name>
</gene>
<dbReference type="PANTHER" id="PTHR24185">
    <property type="entry name" value="CALCIUM-INDEPENDENT PHOSPHOLIPASE A2-GAMMA"/>
    <property type="match status" value="1"/>
</dbReference>
<evidence type="ECO:0000259" key="5">
    <source>
        <dbReference type="PROSITE" id="PS51635"/>
    </source>
</evidence>
<dbReference type="PANTHER" id="PTHR24185:SF1">
    <property type="entry name" value="CALCIUM-INDEPENDENT PHOSPHOLIPASE A2-GAMMA"/>
    <property type="match status" value="1"/>
</dbReference>
<keyword evidence="3" id="KW-0443">Lipid metabolism</keyword>
<dbReference type="PROSITE" id="PS51635">
    <property type="entry name" value="PNPLA"/>
    <property type="match status" value="1"/>
</dbReference>
<proteinExistence type="predicted"/>
<reference evidence="6 7" key="1">
    <citation type="journal article" date="2016" name="Nat. Commun.">
        <title>Ectomycorrhizal ecology is imprinted in the genome of the dominant symbiotic fungus Cenococcum geophilum.</title>
        <authorList>
            <consortium name="DOE Joint Genome Institute"/>
            <person name="Peter M."/>
            <person name="Kohler A."/>
            <person name="Ohm R.A."/>
            <person name="Kuo A."/>
            <person name="Krutzmann J."/>
            <person name="Morin E."/>
            <person name="Arend M."/>
            <person name="Barry K.W."/>
            <person name="Binder M."/>
            <person name="Choi C."/>
            <person name="Clum A."/>
            <person name="Copeland A."/>
            <person name="Grisel N."/>
            <person name="Haridas S."/>
            <person name="Kipfer T."/>
            <person name="LaButti K."/>
            <person name="Lindquist E."/>
            <person name="Lipzen A."/>
            <person name="Maire R."/>
            <person name="Meier B."/>
            <person name="Mihaltcheva S."/>
            <person name="Molinier V."/>
            <person name="Murat C."/>
            <person name="Poggeler S."/>
            <person name="Quandt C.A."/>
            <person name="Sperisen C."/>
            <person name="Tritt A."/>
            <person name="Tisserant E."/>
            <person name="Crous P.W."/>
            <person name="Henrissat B."/>
            <person name="Nehls U."/>
            <person name="Egli S."/>
            <person name="Spatafora J.W."/>
            <person name="Grigoriev I.V."/>
            <person name="Martin F.M."/>
        </authorList>
    </citation>
    <scope>NUCLEOTIDE SEQUENCE [LARGE SCALE GENOMIC DNA]</scope>
    <source>
        <strain evidence="6 7">CBS 207.34</strain>
    </source>
</reference>
<protein>
    <submittedName>
        <fullName evidence="6">FabD/lysophospholipase-like protein</fullName>
    </submittedName>
</protein>
<sequence>LDGGGIRAYSSLLILHNLMKEVAALEHEETTEFLPCHYFDYVAGTSTGGLIAMMLGRMRMSVDKCLSEFIKLKERNLNKGRLSTHYYVLPRKKRTWPNAAYGKAFEALFDSHIDTGAETQYEKAGFKSEPGRCKT</sequence>
<evidence type="ECO:0000313" key="7">
    <source>
        <dbReference type="Proteomes" id="UP000250140"/>
    </source>
</evidence>
<dbReference type="AlphaFoldDB" id="A0A8E2FCE4"/>
<feature type="non-terminal residue" evidence="6">
    <location>
        <position position="135"/>
    </location>
</feature>
<dbReference type="SUPFAM" id="SSF52151">
    <property type="entry name" value="FabD/lysophospholipase-like"/>
    <property type="match status" value="1"/>
</dbReference>
<evidence type="ECO:0000313" key="6">
    <source>
        <dbReference type="EMBL" id="OCL14592.1"/>
    </source>
</evidence>
<dbReference type="Pfam" id="PF01734">
    <property type="entry name" value="Patatin"/>
    <property type="match status" value="1"/>
</dbReference>
<dbReference type="OrthoDB" id="1658288at2759"/>
<dbReference type="GO" id="GO:0016020">
    <property type="term" value="C:membrane"/>
    <property type="evidence" value="ECO:0007669"/>
    <property type="project" value="TreeGrafter"/>
</dbReference>
<dbReference type="InterPro" id="IPR016035">
    <property type="entry name" value="Acyl_Trfase/lysoPLipase"/>
</dbReference>
<keyword evidence="7" id="KW-1185">Reference proteome</keyword>
<comment type="caution">
    <text evidence="4">Lacks conserved residue(s) required for the propagation of feature annotation.</text>
</comment>
<dbReference type="EMBL" id="KV748557">
    <property type="protein sequence ID" value="OCL14592.1"/>
    <property type="molecule type" value="Genomic_DNA"/>
</dbReference>
<dbReference type="GO" id="GO:0016042">
    <property type="term" value="P:lipid catabolic process"/>
    <property type="evidence" value="ECO:0007669"/>
    <property type="project" value="UniProtKB-KW"/>
</dbReference>
<name>A0A8E2FCE4_9PEZI</name>
<evidence type="ECO:0000256" key="1">
    <source>
        <dbReference type="ARBA" id="ARBA00022801"/>
    </source>
</evidence>
<dbReference type="GO" id="GO:0046486">
    <property type="term" value="P:glycerolipid metabolic process"/>
    <property type="evidence" value="ECO:0007669"/>
    <property type="project" value="UniProtKB-ARBA"/>
</dbReference>
<feature type="domain" description="PNPLA" evidence="5">
    <location>
        <begin position="1"/>
        <end position="135"/>
    </location>
</feature>
<keyword evidence="1" id="KW-0378">Hydrolase</keyword>
<evidence type="ECO:0000256" key="4">
    <source>
        <dbReference type="PROSITE-ProRule" id="PRU01161"/>
    </source>
</evidence>
<dbReference type="GO" id="GO:0019369">
    <property type="term" value="P:arachidonate metabolic process"/>
    <property type="evidence" value="ECO:0007669"/>
    <property type="project" value="TreeGrafter"/>
</dbReference>
<feature type="short sequence motif" description="GXSXG" evidence="4">
    <location>
        <begin position="44"/>
        <end position="48"/>
    </location>
</feature>
<dbReference type="Proteomes" id="UP000250140">
    <property type="component" value="Unassembled WGS sequence"/>
</dbReference>